<dbReference type="CDD" id="cd20404">
    <property type="entry name" value="Tudor_Agenet_AtEML-like"/>
    <property type="match status" value="1"/>
</dbReference>
<feature type="domain" description="MABP" evidence="3">
    <location>
        <begin position="1"/>
        <end position="49"/>
    </location>
</feature>
<protein>
    <recommendedName>
        <fullName evidence="6">USP domain-containing protein</fullName>
    </recommendedName>
</protein>
<dbReference type="InterPro" id="IPR023341">
    <property type="entry name" value="MABP"/>
</dbReference>
<feature type="compositionally biased region" description="Low complexity" evidence="1">
    <location>
        <begin position="303"/>
        <end position="323"/>
    </location>
</feature>
<feature type="compositionally biased region" description="Low complexity" evidence="1">
    <location>
        <begin position="617"/>
        <end position="635"/>
    </location>
</feature>
<dbReference type="Gene3D" id="2.30.30.140">
    <property type="match status" value="1"/>
</dbReference>
<name>A0AAD7XLS7_9STRA</name>
<feature type="compositionally biased region" description="Basic and acidic residues" evidence="1">
    <location>
        <begin position="1518"/>
        <end position="1527"/>
    </location>
</feature>
<dbReference type="GO" id="GO:0005829">
    <property type="term" value="C:cytosol"/>
    <property type="evidence" value="ECO:0007669"/>
    <property type="project" value="TreeGrafter"/>
</dbReference>
<feature type="region of interest" description="Disordered" evidence="1">
    <location>
        <begin position="384"/>
        <end position="409"/>
    </location>
</feature>
<feature type="region of interest" description="Disordered" evidence="1">
    <location>
        <begin position="297"/>
        <end position="356"/>
    </location>
</feature>
<dbReference type="GO" id="GO:0016579">
    <property type="term" value="P:protein deubiquitination"/>
    <property type="evidence" value="ECO:0007669"/>
    <property type="project" value="InterPro"/>
</dbReference>
<feature type="compositionally biased region" description="Acidic residues" evidence="1">
    <location>
        <begin position="2604"/>
        <end position="2645"/>
    </location>
</feature>
<dbReference type="PROSITE" id="PS00973">
    <property type="entry name" value="USP_2"/>
    <property type="match status" value="1"/>
</dbReference>
<feature type="region of interest" description="Disordered" evidence="1">
    <location>
        <begin position="1518"/>
        <end position="1614"/>
    </location>
</feature>
<feature type="domain" description="USP" evidence="2">
    <location>
        <begin position="1809"/>
        <end position="2200"/>
    </location>
</feature>
<feature type="region of interest" description="Disordered" evidence="1">
    <location>
        <begin position="2388"/>
        <end position="2412"/>
    </location>
</feature>
<organism evidence="4 5">
    <name type="scientific">Chrysophaeum taylorii</name>
    <dbReference type="NCBI Taxonomy" id="2483200"/>
    <lineage>
        <taxon>Eukaryota</taxon>
        <taxon>Sar</taxon>
        <taxon>Stramenopiles</taxon>
        <taxon>Ochrophyta</taxon>
        <taxon>Pelagophyceae</taxon>
        <taxon>Pelagomonadales</taxon>
        <taxon>Pelagomonadaceae</taxon>
        <taxon>Chrysophaeum</taxon>
    </lineage>
</organism>
<feature type="compositionally biased region" description="Basic and acidic residues" evidence="1">
    <location>
        <begin position="2584"/>
        <end position="2603"/>
    </location>
</feature>
<dbReference type="InterPro" id="IPR050164">
    <property type="entry name" value="Peptidase_C19"/>
</dbReference>
<gene>
    <name evidence="4" type="ORF">CTAYLR_001501</name>
</gene>
<feature type="region of interest" description="Disordered" evidence="1">
    <location>
        <begin position="159"/>
        <end position="188"/>
    </location>
</feature>
<dbReference type="SUPFAM" id="SSF54001">
    <property type="entry name" value="Cysteine proteinases"/>
    <property type="match status" value="1"/>
</dbReference>
<evidence type="ECO:0008006" key="6">
    <source>
        <dbReference type="Google" id="ProtNLM"/>
    </source>
</evidence>
<evidence type="ECO:0000256" key="1">
    <source>
        <dbReference type="SAM" id="MobiDB-lite"/>
    </source>
</evidence>
<dbReference type="InterPro" id="IPR028889">
    <property type="entry name" value="USP"/>
</dbReference>
<comment type="caution">
    <text evidence="4">The sequence shown here is derived from an EMBL/GenBank/DDBJ whole genome shotgun (WGS) entry which is preliminary data.</text>
</comment>
<feature type="region of interest" description="Disordered" evidence="1">
    <location>
        <begin position="2790"/>
        <end position="2814"/>
    </location>
</feature>
<dbReference type="InterPro" id="IPR018200">
    <property type="entry name" value="USP_CS"/>
</dbReference>
<feature type="compositionally biased region" description="Polar residues" evidence="1">
    <location>
        <begin position="1760"/>
        <end position="1770"/>
    </location>
</feature>
<feature type="compositionally biased region" description="Acidic residues" evidence="1">
    <location>
        <begin position="1528"/>
        <end position="1542"/>
    </location>
</feature>
<feature type="compositionally biased region" description="Basic and acidic residues" evidence="1">
    <location>
        <begin position="2799"/>
        <end position="2814"/>
    </location>
</feature>
<dbReference type="GO" id="GO:0005634">
    <property type="term" value="C:nucleus"/>
    <property type="evidence" value="ECO:0007669"/>
    <property type="project" value="TreeGrafter"/>
</dbReference>
<accession>A0AAD7XLS7</accession>
<dbReference type="Pfam" id="PF00443">
    <property type="entry name" value="UCH"/>
    <property type="match status" value="1"/>
</dbReference>
<evidence type="ECO:0000313" key="5">
    <source>
        <dbReference type="Proteomes" id="UP001230188"/>
    </source>
</evidence>
<dbReference type="PROSITE" id="PS51498">
    <property type="entry name" value="MABP"/>
    <property type="match status" value="1"/>
</dbReference>
<evidence type="ECO:0000259" key="3">
    <source>
        <dbReference type="PROSITE" id="PS51498"/>
    </source>
</evidence>
<keyword evidence="5" id="KW-1185">Reference proteome</keyword>
<feature type="region of interest" description="Disordered" evidence="1">
    <location>
        <begin position="2584"/>
        <end position="2647"/>
    </location>
</feature>
<evidence type="ECO:0000259" key="2">
    <source>
        <dbReference type="PROSITE" id="PS50235"/>
    </source>
</evidence>
<dbReference type="InterPro" id="IPR001394">
    <property type="entry name" value="Peptidase_C19_UCH"/>
</dbReference>
<proteinExistence type="predicted"/>
<sequence>MDSRVVDVAVTRGQVLGPAGYRRVTTLSGGPADLSEGGEGLYLWCKRAESGSFVTGLSVAAADEPVEQQQQSVALDGGVKLVVHRGEDRAAVLEVLAELEASSSDGDRIAVSERATLVVCRTEAEIPSKVEAPKKKGDAPSVGDVWGIEAELCRRELSGAARRRRGPKTPPPTTTASLGQQTTPSPRAEEWWEKQLEPFLDRATAAARDDFRDRELGAATHRLCRRAVEAVARRLASPHCKVDAVTCRVLNIALVSGGAVAAERVAWCSVHPKTPREATVQQAAELAEAPSAHKSRFFGFRGGTKPAAAATKGHTPPAAALEARPLRRPPRAAHPAPPPPASAGSPTTAAAAESPSEWAAPLEPLLGGAQAAWEGCRRRKSAAGVDPKDVWPLDDCSESEGDEPEARHRDASLDARVALRFAKGATEGSSSFFCGDAALGLRRAREKIGDEAPIFDDALGSGVLLDHLARAGGLDALVARLSPAARLECDVDALVALLGAVAPSLARAAPATSPALARHLARALQRAANARIRDLAQARSSPGRVVATTAQLDAARVTLSRALAKLAPDAFVVSGHPLVCRAPSLNAMSTAASTANGANHNGGGAATASATATASGMPATATAAAGTQPQEAAPARKQARGPGSRGEATAAQRTTWKQHLGSYWGGGGGGSSPTQSPTPVDLACRAARASAERLELDVASARLFRGDDENDDAARLEGVASINAVAASFAGSAAAQQDEAQATGRRPAGAAVRRPPPWVVGEAPSGAAAAAAAGAGVDWQMGEARFAAWLAKRDVPAAVIALAVRRREALEVGLEALSLAARCGPFSPTLVDALATLCVHDADDEAASRPASARAWVSLAARLPLELVARQRDELATAYRRRDVEPSGSRVYLVASFARVAAPRLLRAAAQAGADPQQPPRPSPSANKYLEGGLELLWRWAVRDVPADDAALEGRRLAAKAIASILRRPASSTLDRPSLQCAELCVERLEQRPAHAPASGDDGGCGDRVCRLLAALVVAREESAPATHVYARRRALERKRGSLVRLALKRVSRDAREGRDPRAALRLVVSLAAEQADDDGEPPKYYFARLSMEDVGLVSRFAGASFFAVAAERRALEPRAAEKALLELAAAPPSADDPRAAVALFETALLNDDDDSGGGGGGESQRDARLLALLDALVLVSLRAPPLDPRAALLLARVARSPLARARVATRCVSAATRHDRAAAALLRDFFRAAGPARSSRLPDDALRDALAWLADDLAAAAADARAKKLRVALALAQGDEGWRAALAARGFRERLAATLKAGEAAENLALQALDATLPRSRDDDDDDDDDDDNNNNNNNNNNAEPRELWAALFPTLAPDEAKRTLSGLVSAVIDVAQRDRAATLATRLVLSLARLERRTTVVLDALAKPAFGKALRRALLPPRGAAPGARDRRRLRGEAFGLARESAARGPALVLRALLEPLGAADAADAYDRDAYARCCELVAALLDELRAHADAVDRTTLSRVADRLALDLVSRRARDDARREDEEPCDADEDGDENDDENHHHHHHHPDGGGGGGGGGGGDSAPSSRDAAFFASDAFATDGEDGEDGEDESEAGRIENPRAPAAPQPRLRHEARVAATTLERARFALLGALVRCGARPATRAVVAAARHLAARCELGGAAPPGDVAEAPFEAGDGIAAAATRAVAIDTLAALCDASPAALGDVCDLVARLHEDAGAGAGDEDEDSVPAKLEAADVVRAAHHLQQPGGAAQLATLPRNRNNPPATTSQQQQQQQQRPDFIAGGGATFLSRFSSVIVPARRPHHGFAGLENLGCTCYLNSTLQLLASARAFRSAVYALDAAANSDETHQRLARELQLLVARLALRDAASISPRAFCDSFKTWDGEPIDVRQQQDASEFIANLFQQLERMAVRRSLDDDDDVDDVLDKTFNVRGGGGGGGGGHQQGEAEDPPLLLEDGSRHRATAASRLERAFGGVFAHELSALSDPATHTSRRDEPFYLLSVQVKDRSRLEDALQAFVAPEVVEYAWRDGGRREKTSKGVTIRKAPRHLLVHLKRFEFDLETLTQRKINTRFEFPQTLDLAPFLTKARDATEDVEQLDPGGGLAYDLGGIVVHAGTAHSGHYYSFVREPDGAWFEFNDAYVAPFDADAELAAECFGGAEPPPRPSHFRYATAPEPPAPPPQLHRERTRNAFLLVYHRRRHAPKNPEKITNGYDDDEPPAATRRLVSLENDALRKARATFDEAGLAFAATLVDKGLHAPDADDALRRRAASLGVALCVRTLARARDDDAAPLLAKCASAVAAALARGDAEDAAAQLILGRDDGGTTSALVDALRRAAAHPDEAAREALCALFAAALAALFAARRKRPLVAAKCARALVSVAATDDRDLLRPPLSPTPPQPPRQGHNAKVPARRDHRGDVFFERGPSRAACDALAIFASDPEAAAWLADLAPGDDKNSTALASLVGAACAASDPPRTTRRRLAAFATRAELLAKLFRKKAKTALDSDDAAVVTAVVGAAALVDRGRFSKRGADEGRRRSAAARRFLETLVADDAHKSHLALSVLAALVDRCHLGLARVRRRRAKRDDSSRVDADQQQQQHREDGGDDDDDDDDDEILELDALDDDDGGADDLLDDDDEDDDDDDDLRLLDDHQHHKARLAVVSRERFSYSTDFLRRAWRALACVLSVDDSLRHFRVTKGLSRAVAATELASRRRPPRKLRASIEELLRLCKRDAAARDWVRAHPRACDWLLDATPDVPNPDAHHDSPNFNFVGASLDTLRAPLGAVASGVRSWTSARRGTSDVDPARRDDRRDEDVARRVRVLLQLSPTQLRRQDSDKKRPPPDDDDDDALAPYDSDDDPAAIVGRRIKVRWAGGTYYSGTITNYDDLGHHVSYDDGDARVYSDILAKTFVLLKDEPPK</sequence>
<dbReference type="Proteomes" id="UP001230188">
    <property type="component" value="Unassembled WGS sequence"/>
</dbReference>
<feature type="region of interest" description="Disordered" evidence="1">
    <location>
        <begin position="617"/>
        <end position="679"/>
    </location>
</feature>
<feature type="region of interest" description="Disordered" evidence="1">
    <location>
        <begin position="736"/>
        <end position="755"/>
    </location>
</feature>
<feature type="compositionally biased region" description="Gly residues" evidence="1">
    <location>
        <begin position="1934"/>
        <end position="1945"/>
    </location>
</feature>
<feature type="compositionally biased region" description="Acidic residues" evidence="1">
    <location>
        <begin position="1584"/>
        <end position="1595"/>
    </location>
</feature>
<feature type="compositionally biased region" description="Low complexity" evidence="1">
    <location>
        <begin position="744"/>
        <end position="753"/>
    </location>
</feature>
<feature type="compositionally biased region" description="Acidic residues" evidence="1">
    <location>
        <begin position="1324"/>
        <end position="1334"/>
    </location>
</feature>
<dbReference type="PANTHER" id="PTHR24006">
    <property type="entry name" value="UBIQUITIN CARBOXYL-TERMINAL HYDROLASE"/>
    <property type="match status" value="1"/>
</dbReference>
<feature type="region of interest" description="Disordered" evidence="1">
    <location>
        <begin position="2827"/>
        <end position="2858"/>
    </location>
</feature>
<feature type="compositionally biased region" description="Polar residues" evidence="1">
    <location>
        <begin position="176"/>
        <end position="185"/>
    </location>
</feature>
<dbReference type="EMBL" id="JAQMWT010000362">
    <property type="protein sequence ID" value="KAJ8602987.1"/>
    <property type="molecule type" value="Genomic_DNA"/>
</dbReference>
<feature type="compositionally biased region" description="Acidic residues" evidence="1">
    <location>
        <begin position="2844"/>
        <end position="2858"/>
    </location>
</feature>
<dbReference type="Gene3D" id="3.90.70.10">
    <property type="entry name" value="Cysteine proteinases"/>
    <property type="match status" value="1"/>
</dbReference>
<feature type="compositionally biased region" description="Gly residues" evidence="1">
    <location>
        <begin position="1554"/>
        <end position="1565"/>
    </location>
</feature>
<dbReference type="PROSITE" id="PS50235">
    <property type="entry name" value="USP_3"/>
    <property type="match status" value="1"/>
</dbReference>
<evidence type="ECO:0000313" key="4">
    <source>
        <dbReference type="EMBL" id="KAJ8602987.1"/>
    </source>
</evidence>
<feature type="compositionally biased region" description="Basic and acidic residues" evidence="1">
    <location>
        <begin position="2832"/>
        <end position="2843"/>
    </location>
</feature>
<dbReference type="GO" id="GO:0004843">
    <property type="term" value="F:cysteine-type deubiquitinase activity"/>
    <property type="evidence" value="ECO:0007669"/>
    <property type="project" value="InterPro"/>
</dbReference>
<dbReference type="PANTHER" id="PTHR24006:SF827">
    <property type="entry name" value="UBIQUITIN CARBOXYL-TERMINAL HYDROLASE 34"/>
    <property type="match status" value="1"/>
</dbReference>
<reference evidence="4" key="1">
    <citation type="submission" date="2023-01" db="EMBL/GenBank/DDBJ databases">
        <title>Metagenome sequencing of chrysophaentin producing Chrysophaeum taylorii.</title>
        <authorList>
            <person name="Davison J."/>
            <person name="Bewley C."/>
        </authorList>
    </citation>
    <scope>NUCLEOTIDE SEQUENCE</scope>
    <source>
        <strain evidence="4">NIES-1699</strain>
    </source>
</reference>
<feature type="compositionally biased region" description="Pro residues" evidence="1">
    <location>
        <begin position="2393"/>
        <end position="2402"/>
    </location>
</feature>
<feature type="region of interest" description="Disordered" evidence="1">
    <location>
        <begin position="1932"/>
        <end position="1951"/>
    </location>
</feature>
<feature type="compositionally biased region" description="Low complexity" evidence="1">
    <location>
        <begin position="1566"/>
        <end position="1582"/>
    </location>
</feature>
<feature type="compositionally biased region" description="Low complexity" evidence="1">
    <location>
        <begin position="342"/>
        <end position="356"/>
    </location>
</feature>
<feature type="region of interest" description="Disordered" evidence="1">
    <location>
        <begin position="1316"/>
        <end position="1347"/>
    </location>
</feature>
<dbReference type="InterPro" id="IPR038765">
    <property type="entry name" value="Papain-like_cys_pep_sf"/>
</dbReference>
<feature type="region of interest" description="Disordered" evidence="1">
    <location>
        <begin position="1750"/>
        <end position="1779"/>
    </location>
</feature>